<evidence type="ECO:0000256" key="2">
    <source>
        <dbReference type="SAM" id="Phobius"/>
    </source>
</evidence>
<comment type="caution">
    <text evidence="4">The sequence shown here is derived from an EMBL/GenBank/DDBJ whole genome shotgun (WGS) entry which is preliminary data.</text>
</comment>
<dbReference type="SUPFAM" id="SSF55073">
    <property type="entry name" value="Nucleotide cyclase"/>
    <property type="match status" value="1"/>
</dbReference>
<evidence type="ECO:0000259" key="3">
    <source>
        <dbReference type="PROSITE" id="PS50125"/>
    </source>
</evidence>
<keyword evidence="2" id="KW-1133">Transmembrane helix</keyword>
<feature type="transmembrane region" description="Helical" evidence="2">
    <location>
        <begin position="411"/>
        <end position="430"/>
    </location>
</feature>
<proteinExistence type="predicted"/>
<organism evidence="4 5">
    <name type="scientific">Aestuariivirga litoralis</name>
    <dbReference type="NCBI Taxonomy" id="2650924"/>
    <lineage>
        <taxon>Bacteria</taxon>
        <taxon>Pseudomonadati</taxon>
        <taxon>Pseudomonadota</taxon>
        <taxon>Alphaproteobacteria</taxon>
        <taxon>Hyphomicrobiales</taxon>
        <taxon>Aestuariivirgaceae</taxon>
        <taxon>Aestuariivirga</taxon>
    </lineage>
</organism>
<evidence type="ECO:0000313" key="4">
    <source>
        <dbReference type="EMBL" id="PZF77892.1"/>
    </source>
</evidence>
<keyword evidence="2" id="KW-0472">Membrane</keyword>
<gene>
    <name evidence="4" type="ORF">DK847_05550</name>
</gene>
<feature type="region of interest" description="Disordered" evidence="1">
    <location>
        <begin position="1"/>
        <end position="21"/>
    </location>
</feature>
<feature type="compositionally biased region" description="Polar residues" evidence="1">
    <location>
        <begin position="1"/>
        <end position="15"/>
    </location>
</feature>
<dbReference type="GO" id="GO:0009190">
    <property type="term" value="P:cyclic nucleotide biosynthetic process"/>
    <property type="evidence" value="ECO:0007669"/>
    <property type="project" value="InterPro"/>
</dbReference>
<dbReference type="Gene3D" id="3.30.70.1230">
    <property type="entry name" value="Nucleotide cyclase"/>
    <property type="match status" value="1"/>
</dbReference>
<dbReference type="GO" id="GO:0004016">
    <property type="term" value="F:adenylate cyclase activity"/>
    <property type="evidence" value="ECO:0007669"/>
    <property type="project" value="UniProtKB-ARBA"/>
</dbReference>
<dbReference type="SMART" id="SM01080">
    <property type="entry name" value="CHASE2"/>
    <property type="match status" value="1"/>
</dbReference>
<feature type="domain" description="Guanylate cyclase" evidence="3">
    <location>
        <begin position="470"/>
        <end position="604"/>
    </location>
</feature>
<dbReference type="PANTHER" id="PTHR43081:SF1">
    <property type="entry name" value="ADENYLATE CYCLASE, TERMINAL-DIFFERENTIATION SPECIFIC"/>
    <property type="match status" value="1"/>
</dbReference>
<dbReference type="Pfam" id="PF00211">
    <property type="entry name" value="Guanylate_cyc"/>
    <property type="match status" value="1"/>
</dbReference>
<dbReference type="Proteomes" id="UP000248795">
    <property type="component" value="Unassembled WGS sequence"/>
</dbReference>
<dbReference type="Pfam" id="PF05226">
    <property type="entry name" value="CHASE2"/>
    <property type="match status" value="1"/>
</dbReference>
<dbReference type="PANTHER" id="PTHR43081">
    <property type="entry name" value="ADENYLATE CYCLASE, TERMINAL-DIFFERENTIATION SPECIFIC-RELATED"/>
    <property type="match status" value="1"/>
</dbReference>
<reference evidence="5" key="1">
    <citation type="submission" date="2018-06" db="EMBL/GenBank/DDBJ databases">
        <title>Aestuariibacter litoralis strain KCTC 52945T.</title>
        <authorList>
            <person name="Li X."/>
            <person name="Salam N."/>
            <person name="Li J.-L."/>
            <person name="Chen Y.-M."/>
            <person name="Yang Z.-W."/>
            <person name="Zhang L.-Y."/>
            <person name="Han M.-X."/>
            <person name="Xiao M."/>
            <person name="Li W.-J."/>
        </authorList>
    </citation>
    <scope>NUCLEOTIDE SEQUENCE [LARGE SCALE GENOMIC DNA]</scope>
    <source>
        <strain evidence="5">KCTC 52945</strain>
    </source>
</reference>
<name>A0A2W2AW04_9HYPH</name>
<sequence>MTRQASPANWPTSSRCIEAGAGPPMKKARRGGFLLGVLIAALLTLLRWLDPQPMQELRAASLDIYQRLQPRAAVETPVTVVAIDEAALQSQGQWPWPRATMASLAHRLLDMGAASVGFDILFAEPDRLTSAQRDGDADLAAAIAERPVALAFTDAPGGGALPPVKAGFAVSGEEVASGVTRLQSAILPLPQLTAAAAGLGHITLSGHQAGTTVREVPLLLSNGGNLYPAFLLEALRLGAGASTYVVEGDPLLPGAMQSLRVADFTAPTDERGQIRFYAAPEASTPTVSAADVLSGRADPAKIQGAIVLVGVSAAGLQDIRVTPLGEAVPGVKIHAQLISQIMAGQFLNRPAWVDGAEVLAIAALSLLLVAIASFIGPLAGLVAAGAAMVLIAGLCWWLFAARGLLIDPVSPMGGALLTVFATTAFWYIVIERQRRYIRQAFGRYVSPALLARIEQSPEALKLGGVNREITVLFMDVRGFTSLSESLTPQETIRFLNTVHGALSVPVMEMDGTLDKYIGDSLMAFWNAPLDVGDHAAKAAEAALRMRQALRRLNEQGAFGLPKGRHVRIGIGIHTGLACVGNLGTQSRLNYSAVGDTVNTAARIEAACKDFATDILVSGATAQLLPQFRTALAGEVHLRGKSHVDEVFYLVGRAAENDLS</sequence>
<dbReference type="CDD" id="cd07302">
    <property type="entry name" value="CHD"/>
    <property type="match status" value="1"/>
</dbReference>
<accession>A0A2W2AW04</accession>
<evidence type="ECO:0000256" key="1">
    <source>
        <dbReference type="SAM" id="MobiDB-lite"/>
    </source>
</evidence>
<dbReference type="InterPro" id="IPR029787">
    <property type="entry name" value="Nucleotide_cyclase"/>
</dbReference>
<keyword evidence="2" id="KW-0812">Transmembrane</keyword>
<dbReference type="SMART" id="SM00044">
    <property type="entry name" value="CYCc"/>
    <property type="match status" value="1"/>
</dbReference>
<feature type="transmembrane region" description="Helical" evidence="2">
    <location>
        <begin position="378"/>
        <end position="399"/>
    </location>
</feature>
<evidence type="ECO:0000313" key="5">
    <source>
        <dbReference type="Proteomes" id="UP000248795"/>
    </source>
</evidence>
<dbReference type="AlphaFoldDB" id="A0A2W2AW04"/>
<keyword evidence="5" id="KW-1185">Reference proteome</keyword>
<dbReference type="InterPro" id="IPR001054">
    <property type="entry name" value="A/G_cyclase"/>
</dbReference>
<feature type="transmembrane region" description="Helical" evidence="2">
    <location>
        <begin position="32"/>
        <end position="49"/>
    </location>
</feature>
<dbReference type="GO" id="GO:0035556">
    <property type="term" value="P:intracellular signal transduction"/>
    <property type="evidence" value="ECO:0007669"/>
    <property type="project" value="InterPro"/>
</dbReference>
<feature type="transmembrane region" description="Helical" evidence="2">
    <location>
        <begin position="351"/>
        <end position="371"/>
    </location>
</feature>
<dbReference type="PROSITE" id="PS50125">
    <property type="entry name" value="GUANYLATE_CYCLASE_2"/>
    <property type="match status" value="1"/>
</dbReference>
<protein>
    <submittedName>
        <fullName evidence="4">Adenylate/guanylate cyclase domain-containing protein</fullName>
    </submittedName>
</protein>
<dbReference type="InterPro" id="IPR050697">
    <property type="entry name" value="Adenylyl/Guanylyl_Cyclase_3/4"/>
</dbReference>
<dbReference type="InterPro" id="IPR007890">
    <property type="entry name" value="CHASE2"/>
</dbReference>
<dbReference type="EMBL" id="QKVK01000002">
    <property type="protein sequence ID" value="PZF77892.1"/>
    <property type="molecule type" value="Genomic_DNA"/>
</dbReference>